<keyword evidence="15 17" id="KW-0472">Membrane</keyword>
<evidence type="ECO:0000256" key="7">
    <source>
        <dbReference type="ARBA" id="ARBA00022660"/>
    </source>
</evidence>
<keyword evidence="12 17" id="KW-0520">NAD</keyword>
<dbReference type="GO" id="GO:0031966">
    <property type="term" value="C:mitochondrial membrane"/>
    <property type="evidence" value="ECO:0007669"/>
    <property type="project" value="UniProtKB-SubCell"/>
</dbReference>
<dbReference type="GO" id="GO:0015990">
    <property type="term" value="P:electron transport coupled proton transport"/>
    <property type="evidence" value="ECO:0007669"/>
    <property type="project" value="TreeGrafter"/>
</dbReference>
<proteinExistence type="inferred from homology"/>
<keyword evidence="9" id="KW-1278">Translocase</keyword>
<dbReference type="PANTHER" id="PTHR43507:SF20">
    <property type="entry name" value="NADH-UBIQUINONE OXIDOREDUCTASE CHAIN 4"/>
    <property type="match status" value="1"/>
</dbReference>
<evidence type="ECO:0000259" key="19">
    <source>
        <dbReference type="Pfam" id="PF01059"/>
    </source>
</evidence>
<feature type="domain" description="NADH:quinone oxidoreductase/Mrp antiporter transmembrane" evidence="18">
    <location>
        <begin position="107"/>
        <end position="389"/>
    </location>
</feature>
<evidence type="ECO:0000256" key="11">
    <source>
        <dbReference type="ARBA" id="ARBA00022989"/>
    </source>
</evidence>
<dbReference type="InterPro" id="IPR003918">
    <property type="entry name" value="NADH_UbQ_OxRdtase"/>
</dbReference>
<organism evidence="20">
    <name type="scientific">Argynnis sagana</name>
    <dbReference type="NCBI Taxonomy" id="525816"/>
    <lineage>
        <taxon>Eukaryota</taxon>
        <taxon>Metazoa</taxon>
        <taxon>Ecdysozoa</taxon>
        <taxon>Arthropoda</taxon>
        <taxon>Hexapoda</taxon>
        <taxon>Insecta</taxon>
        <taxon>Pterygota</taxon>
        <taxon>Neoptera</taxon>
        <taxon>Endopterygota</taxon>
        <taxon>Lepidoptera</taxon>
        <taxon>Glossata</taxon>
        <taxon>Ditrysia</taxon>
        <taxon>Papilionoidea</taxon>
        <taxon>Nymphalidae</taxon>
        <taxon>Heliconiinae</taxon>
        <taxon>Argynnini</taxon>
        <taxon>Argynnis</taxon>
    </lineage>
</organism>
<evidence type="ECO:0000256" key="5">
    <source>
        <dbReference type="ARBA" id="ARBA00021006"/>
    </source>
</evidence>
<protein>
    <recommendedName>
        <fullName evidence="5 17">NADH-ubiquinone oxidoreductase chain 4</fullName>
        <ecNumber evidence="4 17">7.1.1.2</ecNumber>
    </recommendedName>
</protein>
<name>A0A343TAT9_9NEOP</name>
<comment type="similarity">
    <text evidence="3 17">Belongs to the complex I subunit 4 family.</text>
</comment>
<feature type="transmembrane region" description="Helical" evidence="17">
    <location>
        <begin position="143"/>
        <end position="162"/>
    </location>
</feature>
<dbReference type="EC" id="7.1.1.2" evidence="4 17"/>
<keyword evidence="14 17" id="KW-0496">Mitochondrion</keyword>
<dbReference type="RefSeq" id="YP_009463595.1">
    <property type="nucleotide sequence ID" value="NC_037006.1"/>
</dbReference>
<feature type="transmembrane region" description="Helical" evidence="17">
    <location>
        <begin position="243"/>
        <end position="262"/>
    </location>
</feature>
<evidence type="ECO:0000256" key="1">
    <source>
        <dbReference type="ARBA" id="ARBA00003257"/>
    </source>
</evidence>
<evidence type="ECO:0000256" key="10">
    <source>
        <dbReference type="ARBA" id="ARBA00022982"/>
    </source>
</evidence>
<dbReference type="GO" id="GO:0048039">
    <property type="term" value="F:ubiquinone binding"/>
    <property type="evidence" value="ECO:0007669"/>
    <property type="project" value="TreeGrafter"/>
</dbReference>
<evidence type="ECO:0000256" key="16">
    <source>
        <dbReference type="ARBA" id="ARBA00049551"/>
    </source>
</evidence>
<evidence type="ECO:0000256" key="6">
    <source>
        <dbReference type="ARBA" id="ARBA00022448"/>
    </source>
</evidence>
<dbReference type="InterPro" id="IPR000260">
    <property type="entry name" value="NADH4_N"/>
</dbReference>
<geneLocation type="mitochondrion" evidence="20"/>
<accession>A0A343TAT9</accession>
<evidence type="ECO:0000256" key="15">
    <source>
        <dbReference type="ARBA" id="ARBA00023136"/>
    </source>
</evidence>
<evidence type="ECO:0000256" key="9">
    <source>
        <dbReference type="ARBA" id="ARBA00022967"/>
    </source>
</evidence>
<dbReference type="EMBL" id="KY971464">
    <property type="protein sequence ID" value="AUW36021.1"/>
    <property type="molecule type" value="Genomic_DNA"/>
</dbReference>
<reference evidence="20" key="1">
    <citation type="journal article" date="2017" name="Genes Genomics">
        <title>The complete mitochondrial genome of Damora sagana and phylogenetic analyses of the family Nymphalidae.</title>
        <authorList>
            <person name="Liu N."/>
            <person name="Li N."/>
            <person name="Yang P."/>
            <person name="Wang S."/>
        </authorList>
    </citation>
    <scope>NUCLEOTIDE SEQUENCE</scope>
</reference>
<comment type="function">
    <text evidence="17">Core subunit of the mitochondrial membrane respiratory chain NADH dehydrogenase (Complex I) which catalyzes electron transfer from NADH through the respiratory chain, using ubiquinone as an electron acceptor. Essential for the catalytic activity and assembly of complex I.</text>
</comment>
<dbReference type="GO" id="GO:0003954">
    <property type="term" value="F:NADH dehydrogenase activity"/>
    <property type="evidence" value="ECO:0007669"/>
    <property type="project" value="TreeGrafter"/>
</dbReference>
<keyword evidence="6 17" id="KW-0813">Transport</keyword>
<feature type="transmembrane region" description="Helical" evidence="17">
    <location>
        <begin position="373"/>
        <end position="401"/>
    </location>
</feature>
<comment type="subcellular location">
    <subcellularLocation>
        <location evidence="2 17">Mitochondrion membrane</location>
        <topology evidence="2 17">Multi-pass membrane protein</topology>
    </subcellularLocation>
</comment>
<evidence type="ECO:0000259" key="18">
    <source>
        <dbReference type="Pfam" id="PF00361"/>
    </source>
</evidence>
<dbReference type="PANTHER" id="PTHR43507">
    <property type="entry name" value="NADH-UBIQUINONE OXIDOREDUCTASE CHAIN 4"/>
    <property type="match status" value="1"/>
</dbReference>
<feature type="transmembrane region" description="Helical" evidence="17">
    <location>
        <begin position="56"/>
        <end position="75"/>
    </location>
</feature>
<feature type="transmembrane region" description="Helical" evidence="17">
    <location>
        <begin position="422"/>
        <end position="444"/>
    </location>
</feature>
<evidence type="ECO:0000256" key="4">
    <source>
        <dbReference type="ARBA" id="ARBA00012944"/>
    </source>
</evidence>
<keyword evidence="11 17" id="KW-1133">Transmembrane helix</keyword>
<comment type="catalytic activity">
    <reaction evidence="16 17">
        <text>a ubiquinone + NADH + 5 H(+)(in) = a ubiquinol + NAD(+) + 4 H(+)(out)</text>
        <dbReference type="Rhea" id="RHEA:29091"/>
        <dbReference type="Rhea" id="RHEA-COMP:9565"/>
        <dbReference type="Rhea" id="RHEA-COMP:9566"/>
        <dbReference type="ChEBI" id="CHEBI:15378"/>
        <dbReference type="ChEBI" id="CHEBI:16389"/>
        <dbReference type="ChEBI" id="CHEBI:17976"/>
        <dbReference type="ChEBI" id="CHEBI:57540"/>
        <dbReference type="ChEBI" id="CHEBI:57945"/>
        <dbReference type="EC" id="7.1.1.2"/>
    </reaction>
</comment>
<dbReference type="Pfam" id="PF00361">
    <property type="entry name" value="Proton_antipo_M"/>
    <property type="match status" value="1"/>
</dbReference>
<feature type="transmembrane region" description="Helical" evidence="17">
    <location>
        <begin position="216"/>
        <end position="237"/>
    </location>
</feature>
<feature type="domain" description="NADH:ubiquinone oxidoreductase chain 4 N-terminal" evidence="19">
    <location>
        <begin position="1"/>
        <end position="103"/>
    </location>
</feature>
<keyword evidence="13 17" id="KW-0830">Ubiquinone</keyword>
<evidence type="ECO:0000256" key="8">
    <source>
        <dbReference type="ARBA" id="ARBA00022692"/>
    </source>
</evidence>
<evidence type="ECO:0000313" key="20">
    <source>
        <dbReference type="EMBL" id="AUW36021.1"/>
    </source>
</evidence>
<dbReference type="GO" id="GO:0042773">
    <property type="term" value="P:ATP synthesis coupled electron transport"/>
    <property type="evidence" value="ECO:0007669"/>
    <property type="project" value="InterPro"/>
</dbReference>
<feature type="transmembrane region" description="Helical" evidence="17">
    <location>
        <begin position="301"/>
        <end position="322"/>
    </location>
</feature>
<feature type="transmembrane region" description="Helical" evidence="17">
    <location>
        <begin position="182"/>
        <end position="204"/>
    </location>
</feature>
<feature type="transmembrane region" description="Helical" evidence="17">
    <location>
        <begin position="110"/>
        <end position="131"/>
    </location>
</feature>
<keyword evidence="10 17" id="KW-0249">Electron transport</keyword>
<keyword evidence="7 17" id="KW-0679">Respiratory chain</keyword>
<evidence type="ECO:0000256" key="12">
    <source>
        <dbReference type="ARBA" id="ARBA00023027"/>
    </source>
</evidence>
<dbReference type="PRINTS" id="PR01437">
    <property type="entry name" value="NUOXDRDTASE4"/>
</dbReference>
<gene>
    <name evidence="20" type="primary">ND4</name>
</gene>
<evidence type="ECO:0000256" key="14">
    <source>
        <dbReference type="ARBA" id="ARBA00023128"/>
    </source>
</evidence>
<dbReference type="InterPro" id="IPR001750">
    <property type="entry name" value="ND/Mrp_TM"/>
</dbReference>
<keyword evidence="8 17" id="KW-0812">Transmembrane</keyword>
<dbReference type="CTD" id="4538"/>
<feature type="transmembrane region" description="Helical" evidence="17">
    <location>
        <begin position="274"/>
        <end position="295"/>
    </location>
</feature>
<evidence type="ECO:0000256" key="3">
    <source>
        <dbReference type="ARBA" id="ARBA00009025"/>
    </source>
</evidence>
<feature type="transmembrane region" description="Helical" evidence="17">
    <location>
        <begin position="87"/>
        <end position="104"/>
    </location>
</feature>
<evidence type="ECO:0000256" key="13">
    <source>
        <dbReference type="ARBA" id="ARBA00023075"/>
    </source>
</evidence>
<dbReference type="GO" id="GO:0008137">
    <property type="term" value="F:NADH dehydrogenase (ubiquinone) activity"/>
    <property type="evidence" value="ECO:0007669"/>
    <property type="project" value="UniProtKB-UniRule"/>
</dbReference>
<dbReference type="AlphaFoldDB" id="A0A343TAT9"/>
<evidence type="ECO:0000256" key="2">
    <source>
        <dbReference type="ARBA" id="ARBA00004225"/>
    </source>
</evidence>
<evidence type="ECO:0000256" key="17">
    <source>
        <dbReference type="RuleBase" id="RU003297"/>
    </source>
</evidence>
<comment type="function">
    <text evidence="1">Core subunit of the mitochondrial membrane respiratory chain NADH dehydrogenase (Complex I) that is believed to belong to the minimal assembly required for catalysis. Complex I functions in the transfer of electrons from NADH to the respiratory chain. The immediate electron acceptor for the enzyme is believed to be ubiquinone.</text>
</comment>
<dbReference type="GeneID" id="35993138"/>
<sequence length="446" mass="52494">MMKFFMMMMFMMFMCLKKNMFWMVQFMFMFMMVMFMNLTIMIENFCNLSYMLGCDMISYGLILLSVWITFLMIMASESLNKSKFYDTFFLFNIILLMIMLYLTFSVMNLFLFYFFFESSLIPTLMLIIGWGYQPERIQAGMYLLFYTLFASLPLLMGIFFIYKEMNYMMIYMLKFYDYNLLLLYLCLILAFLVKMPMYFVHLWLPKAHVEAPISGSMILAAIMLKLGGYGLLRIMIILQKINLSMSFIWIVISLVGGFYISLKCFCQIDMKSLIAYSSVAHMSIVISGIMTMNYWGYMGSYILMIGHGLCSSGMFCLSNINYERLNSRSLFLNKGLMNFMPSMSLWWFLLVSSNMAAPPSLNLMGEISLINSLISWSWLSMIMLMGISFFSAGYSLYLYSYTQHGKYNMGIYSFYSGTSREYLMLMLHWMPLNILVLKIDYSMIWF</sequence>
<dbReference type="Pfam" id="PF01059">
    <property type="entry name" value="Oxidored_q5_N"/>
    <property type="match status" value="1"/>
</dbReference>